<gene>
    <name evidence="2" type="ORF">SAMN04488094_11399</name>
</gene>
<sequence>MRARAAARELLGVGKFADAVAIRTAWRRAAFKAHPDRNDGEGTSFAQAKAAYELLITDAGFVADSNAIAEPVAPAETPQSEPSTPAKPKVVTRLLPLTPEAIDACNAVLLAERAAPTPGTGAAVAPAEHVPLAVAVHGRSLTYTFATPLVSGLNRVALPTAVLQDMTMATFEIVTFRSPTSGAGDVLAPDNIRSRQFPGARSVRLRFRAP</sequence>
<evidence type="ECO:0000313" key="3">
    <source>
        <dbReference type="Proteomes" id="UP000198728"/>
    </source>
</evidence>
<name>A0A1I1NYV7_9RHOB</name>
<dbReference type="AlphaFoldDB" id="A0A1I1NYV7"/>
<accession>A0A1I1NYV7</accession>
<dbReference type="Gene3D" id="1.10.287.110">
    <property type="entry name" value="DnaJ domain"/>
    <property type="match status" value="1"/>
</dbReference>
<reference evidence="2 3" key="1">
    <citation type="submission" date="2016-10" db="EMBL/GenBank/DDBJ databases">
        <authorList>
            <person name="de Groot N.N."/>
        </authorList>
    </citation>
    <scope>NUCLEOTIDE SEQUENCE [LARGE SCALE GENOMIC DNA]</scope>
    <source>
        <strain evidence="2 3">DSM 19548</strain>
    </source>
</reference>
<proteinExistence type="predicted"/>
<dbReference type="STRING" id="441112.SAMN04488094_11399"/>
<dbReference type="SMART" id="SM00271">
    <property type="entry name" value="DnaJ"/>
    <property type="match status" value="1"/>
</dbReference>
<evidence type="ECO:0000259" key="1">
    <source>
        <dbReference type="PROSITE" id="PS50076"/>
    </source>
</evidence>
<dbReference type="Pfam" id="PF00226">
    <property type="entry name" value="DnaJ"/>
    <property type="match status" value="1"/>
</dbReference>
<protein>
    <submittedName>
        <fullName evidence="2">DnaJ domain-containing protein</fullName>
    </submittedName>
</protein>
<dbReference type="InterPro" id="IPR001623">
    <property type="entry name" value="DnaJ_domain"/>
</dbReference>
<feature type="domain" description="J" evidence="1">
    <location>
        <begin position="6"/>
        <end position="60"/>
    </location>
</feature>
<dbReference type="SUPFAM" id="SSF46565">
    <property type="entry name" value="Chaperone J-domain"/>
    <property type="match status" value="1"/>
</dbReference>
<dbReference type="EMBL" id="FOLG01000013">
    <property type="protein sequence ID" value="SFD02769.1"/>
    <property type="molecule type" value="Genomic_DNA"/>
</dbReference>
<keyword evidence="3" id="KW-1185">Reference proteome</keyword>
<dbReference type="CDD" id="cd06257">
    <property type="entry name" value="DnaJ"/>
    <property type="match status" value="1"/>
</dbReference>
<dbReference type="Proteomes" id="UP000198728">
    <property type="component" value="Unassembled WGS sequence"/>
</dbReference>
<evidence type="ECO:0000313" key="2">
    <source>
        <dbReference type="EMBL" id="SFD02769.1"/>
    </source>
</evidence>
<organism evidence="2 3">
    <name type="scientific">Tropicimonas isoalkanivorans</name>
    <dbReference type="NCBI Taxonomy" id="441112"/>
    <lineage>
        <taxon>Bacteria</taxon>
        <taxon>Pseudomonadati</taxon>
        <taxon>Pseudomonadota</taxon>
        <taxon>Alphaproteobacteria</taxon>
        <taxon>Rhodobacterales</taxon>
        <taxon>Roseobacteraceae</taxon>
        <taxon>Tropicimonas</taxon>
    </lineage>
</organism>
<dbReference type="InterPro" id="IPR036869">
    <property type="entry name" value="J_dom_sf"/>
</dbReference>
<dbReference type="PROSITE" id="PS50076">
    <property type="entry name" value="DNAJ_2"/>
    <property type="match status" value="1"/>
</dbReference>